<keyword evidence="2" id="KW-0812">Transmembrane</keyword>
<gene>
    <name evidence="3" type="ORF">IBJ83_01775</name>
</gene>
<dbReference type="RefSeq" id="WP_201275109.1">
    <property type="nucleotide sequence ID" value="NZ_JACVDA010000004.1"/>
</dbReference>
<dbReference type="EMBL" id="JACVDA010000004">
    <property type="protein sequence ID" value="MBK1468045.1"/>
    <property type="molecule type" value="Genomic_DNA"/>
</dbReference>
<sequence>MEKLKKDNIEIDDILEEISNVEVEEKVEDTKKEEVKQENTIDEKTENIEKNVPNKQGDFKESFDKFITKKNLLEYIMGGISALFILSLVFLFFKMISLYNFVNKSTKANINDMDFESALSGVESVMSGLRSFVAVINVRNFIGFLIFLSLILMGLLYYKLVCIKKRNDFFKLPTNLSFVGGILAIFIGNLISRKFFNLASLVKKLTENPLNAFNGKLGFGDFKDPDSIISAFSMSKLYLTILFYIIGIIAFGLTIYMLYLVIFKNQNVYSASENIKKATNSAVNSGVAGAEAVAEKVKTADYSVVTDNVKKNKKYIISGILGFIIIVGGIFGYKTINYMLKPDAVISLENMDMTLNISGYDGYGVVQSHVSGVPTIKEVKDKKKYKEINSILKNYKVEYSKEKEIKNGDEITATLKFEDTKGLKLKFDKKELSVTAKANNLVEFVRDFKDVEKHLNRMEEDAKKVFAKSSKYSDAKNLKIERIAIYDMPLTEETINSAVMSKRGLDDYYKLCIVYKITGENKEILSEKLKPFEDFKYYEFKGFKKRGEAVTYSTTNEGYYVNKTLDDIENRLQIIGYKKVKK</sequence>
<dbReference type="Proteomes" id="UP000823123">
    <property type="component" value="Unassembled WGS sequence"/>
</dbReference>
<evidence type="ECO:0000313" key="4">
    <source>
        <dbReference type="Proteomes" id="UP000823123"/>
    </source>
</evidence>
<feature type="transmembrane region" description="Helical" evidence="2">
    <location>
        <begin position="315"/>
        <end position="333"/>
    </location>
</feature>
<feature type="coiled-coil region" evidence="1">
    <location>
        <begin position="4"/>
        <end position="47"/>
    </location>
</feature>
<keyword evidence="2" id="KW-1133">Transmembrane helix</keyword>
<proteinExistence type="predicted"/>
<comment type="caution">
    <text evidence="3">The sequence shown here is derived from an EMBL/GenBank/DDBJ whole genome shotgun (WGS) entry which is preliminary data.</text>
</comment>
<feature type="transmembrane region" description="Helical" evidence="2">
    <location>
        <begin position="172"/>
        <end position="191"/>
    </location>
</feature>
<organism evidence="3 4">
    <name type="scientific">Parvimonas parva</name>
    <dbReference type="NCBI Taxonomy" id="2769485"/>
    <lineage>
        <taxon>Bacteria</taxon>
        <taxon>Bacillati</taxon>
        <taxon>Bacillota</taxon>
        <taxon>Tissierellia</taxon>
        <taxon>Tissierellales</taxon>
        <taxon>Peptoniphilaceae</taxon>
        <taxon>Parvimonas</taxon>
    </lineage>
</organism>
<keyword evidence="4" id="KW-1185">Reference proteome</keyword>
<evidence type="ECO:0000256" key="1">
    <source>
        <dbReference type="SAM" id="Coils"/>
    </source>
</evidence>
<reference evidence="3 4" key="1">
    <citation type="submission" date="2020-09" db="EMBL/GenBank/DDBJ databases">
        <title>Parvimonas S3374 sp. nov.</title>
        <authorList>
            <person name="Buhl M."/>
        </authorList>
    </citation>
    <scope>NUCLEOTIDE SEQUENCE [LARGE SCALE GENOMIC DNA]</scope>
    <source>
        <strain evidence="3 4">S3374</strain>
    </source>
</reference>
<keyword evidence="2" id="KW-0472">Membrane</keyword>
<protein>
    <submittedName>
        <fullName evidence="3">Uncharacterized protein</fullName>
    </submittedName>
</protein>
<accession>A0ABS1C9E4</accession>
<feature type="transmembrane region" description="Helical" evidence="2">
    <location>
        <begin position="141"/>
        <end position="160"/>
    </location>
</feature>
<name>A0ABS1C9E4_9FIRM</name>
<feature type="transmembrane region" description="Helical" evidence="2">
    <location>
        <begin position="241"/>
        <end position="262"/>
    </location>
</feature>
<evidence type="ECO:0000256" key="2">
    <source>
        <dbReference type="SAM" id="Phobius"/>
    </source>
</evidence>
<feature type="transmembrane region" description="Helical" evidence="2">
    <location>
        <begin position="72"/>
        <end position="93"/>
    </location>
</feature>
<keyword evidence="1" id="KW-0175">Coiled coil</keyword>
<evidence type="ECO:0000313" key="3">
    <source>
        <dbReference type="EMBL" id="MBK1468045.1"/>
    </source>
</evidence>